<dbReference type="InterPro" id="IPR010310">
    <property type="entry name" value="T7SS_ESAT-6-like"/>
</dbReference>
<dbReference type="Pfam" id="PF06013">
    <property type="entry name" value="WXG100"/>
    <property type="match status" value="1"/>
</dbReference>
<name>A0ABV4CGU5_9PSEU</name>
<evidence type="ECO:0000313" key="3">
    <source>
        <dbReference type="EMBL" id="MEY8039312.1"/>
    </source>
</evidence>
<evidence type="ECO:0000256" key="2">
    <source>
        <dbReference type="SAM" id="MobiDB-lite"/>
    </source>
</evidence>
<reference evidence="3 4" key="1">
    <citation type="submission" date="2024-08" db="EMBL/GenBank/DDBJ databases">
        <title>Genome mining of Saccharopolyspora cebuensis PGLac3 from Nigerian medicinal plant.</title>
        <authorList>
            <person name="Ezeobiora C.E."/>
            <person name="Igbokwe N.H."/>
            <person name="Amin D.H."/>
            <person name="Mendie U.E."/>
        </authorList>
    </citation>
    <scope>NUCLEOTIDE SEQUENCE [LARGE SCALE GENOMIC DNA]</scope>
    <source>
        <strain evidence="3 4">PGLac3</strain>
    </source>
</reference>
<keyword evidence="4" id="KW-1185">Reference proteome</keyword>
<evidence type="ECO:0000313" key="4">
    <source>
        <dbReference type="Proteomes" id="UP001564626"/>
    </source>
</evidence>
<dbReference type="Proteomes" id="UP001564626">
    <property type="component" value="Unassembled WGS sequence"/>
</dbReference>
<feature type="region of interest" description="Disordered" evidence="2">
    <location>
        <begin position="1"/>
        <end position="25"/>
    </location>
</feature>
<accession>A0ABV4CGU5</accession>
<evidence type="ECO:0000256" key="1">
    <source>
        <dbReference type="RuleBase" id="RU362001"/>
    </source>
</evidence>
<dbReference type="EMBL" id="JBGEHV010000010">
    <property type="protein sequence ID" value="MEY8039312.1"/>
    <property type="molecule type" value="Genomic_DNA"/>
</dbReference>
<dbReference type="RefSeq" id="WP_369774674.1">
    <property type="nucleotide sequence ID" value="NZ_JBGEHV010000010.1"/>
</dbReference>
<dbReference type="InterPro" id="IPR036689">
    <property type="entry name" value="ESAT-6-like_sf"/>
</dbReference>
<proteinExistence type="inferred from homology"/>
<dbReference type="Gene3D" id="1.10.287.1060">
    <property type="entry name" value="ESAT-6-like"/>
    <property type="match status" value="1"/>
</dbReference>
<feature type="compositionally biased region" description="Polar residues" evidence="2">
    <location>
        <begin position="1"/>
        <end position="22"/>
    </location>
</feature>
<gene>
    <name evidence="3" type="ORF">AB8O55_07870</name>
</gene>
<protein>
    <recommendedName>
        <fullName evidence="1">ESAT-6-like protein</fullName>
    </recommendedName>
</protein>
<dbReference type="SUPFAM" id="SSF140453">
    <property type="entry name" value="EsxAB dimer-like"/>
    <property type="match status" value="1"/>
</dbReference>
<comment type="caution">
    <text evidence="3">The sequence shown here is derived from an EMBL/GenBank/DDBJ whole genome shotgun (WGS) entry which is preliminary data.</text>
</comment>
<dbReference type="NCBIfam" id="TIGR03930">
    <property type="entry name" value="WXG100_ESAT6"/>
    <property type="match status" value="1"/>
</dbReference>
<comment type="similarity">
    <text evidence="1">Belongs to the WXG100 family.</text>
</comment>
<organism evidence="3 4">
    <name type="scientific">Saccharopolyspora cebuensis</name>
    <dbReference type="NCBI Taxonomy" id="418759"/>
    <lineage>
        <taxon>Bacteria</taxon>
        <taxon>Bacillati</taxon>
        <taxon>Actinomycetota</taxon>
        <taxon>Actinomycetes</taxon>
        <taxon>Pseudonocardiales</taxon>
        <taxon>Pseudonocardiaceae</taxon>
        <taxon>Saccharopolyspora</taxon>
    </lineage>
</organism>
<sequence>MTGQQPVQTASAGMQQAAQRFDSTAAEFSRDLQNINSTISTLRSTWTGDASMQFNRAMDRWGAAFSTIITSLNTLSTNMVGNQRNYVSTEGDATGVANSAGNAIPPLPGV</sequence>